<organism evidence="2 3">
    <name type="scientific">Kumtagia ephedrae</name>
    <dbReference type="NCBI Taxonomy" id="2116701"/>
    <lineage>
        <taxon>Bacteria</taxon>
        <taxon>Pseudomonadati</taxon>
        <taxon>Pseudomonadota</taxon>
        <taxon>Alphaproteobacteria</taxon>
        <taxon>Hyphomicrobiales</taxon>
        <taxon>Phyllobacteriaceae</taxon>
        <taxon>Kumtagia</taxon>
    </lineage>
</organism>
<keyword evidence="3" id="KW-1185">Reference proteome</keyword>
<protein>
    <submittedName>
        <fullName evidence="2">Oxidoreductase</fullName>
    </submittedName>
</protein>
<dbReference type="FunFam" id="3.40.50.720:FF:000084">
    <property type="entry name" value="Short-chain dehydrogenase reductase"/>
    <property type="match status" value="1"/>
</dbReference>
<dbReference type="PRINTS" id="PR00080">
    <property type="entry name" value="SDRFAMILY"/>
</dbReference>
<dbReference type="InterPro" id="IPR036291">
    <property type="entry name" value="NAD(P)-bd_dom_sf"/>
</dbReference>
<reference evidence="2 3" key="1">
    <citation type="submission" date="2018-03" db="EMBL/GenBank/DDBJ databases">
        <title>The draft genome of Mesorhizobium sp. 6GN-30.</title>
        <authorList>
            <person name="Liu L."/>
            <person name="Li L."/>
            <person name="Wang T."/>
            <person name="Zhang X."/>
            <person name="Liang L."/>
        </authorList>
    </citation>
    <scope>NUCLEOTIDE SEQUENCE [LARGE SCALE GENOMIC DNA]</scope>
    <source>
        <strain evidence="2 3">6GN30</strain>
    </source>
</reference>
<dbReference type="Pfam" id="PF13561">
    <property type="entry name" value="adh_short_C2"/>
    <property type="match status" value="1"/>
</dbReference>
<dbReference type="PANTHER" id="PTHR42760">
    <property type="entry name" value="SHORT-CHAIN DEHYDROGENASES/REDUCTASES FAMILY MEMBER"/>
    <property type="match status" value="1"/>
</dbReference>
<name>A0A2P7SH99_9HYPH</name>
<dbReference type="Gene3D" id="3.40.50.720">
    <property type="entry name" value="NAD(P)-binding Rossmann-like Domain"/>
    <property type="match status" value="1"/>
</dbReference>
<dbReference type="EMBL" id="PXYK01000007">
    <property type="protein sequence ID" value="PSJ61711.1"/>
    <property type="molecule type" value="Genomic_DNA"/>
</dbReference>
<comment type="similarity">
    <text evidence="1">Belongs to the short-chain dehydrogenases/reductases (SDR) family.</text>
</comment>
<sequence>MQDIIGSFRPGLFAGKAILVTGGSSGIGLAIAQGFARLGGSVIALGSSEQKLSAERARAENKGIRFERVDVRDPAAIKRFVAGLDKLDVLVNGAGIARPEAEFEDDTYIEVIDVNLNSQMRFAMAALPLLKASRGSIINIASMLSYVSDPLVPAYGASKTGVLGLTRHLAHAFGPDGIRVNAISPGYHKTDMTKGLWTDPVPAEKIAARSALKRWGTVDDLVGTALFLSSPAAAFITGTDLPVDGGFVVGGF</sequence>
<dbReference type="GO" id="GO:0016616">
    <property type="term" value="F:oxidoreductase activity, acting on the CH-OH group of donors, NAD or NADP as acceptor"/>
    <property type="evidence" value="ECO:0007669"/>
    <property type="project" value="TreeGrafter"/>
</dbReference>
<dbReference type="AlphaFoldDB" id="A0A2P7SH99"/>
<dbReference type="InterPro" id="IPR002347">
    <property type="entry name" value="SDR_fam"/>
</dbReference>
<comment type="caution">
    <text evidence="2">The sequence shown here is derived from an EMBL/GenBank/DDBJ whole genome shotgun (WGS) entry which is preliminary data.</text>
</comment>
<evidence type="ECO:0000313" key="3">
    <source>
        <dbReference type="Proteomes" id="UP000241229"/>
    </source>
</evidence>
<proteinExistence type="inferred from homology"/>
<dbReference type="SUPFAM" id="SSF51735">
    <property type="entry name" value="NAD(P)-binding Rossmann-fold domains"/>
    <property type="match status" value="1"/>
</dbReference>
<dbReference type="OrthoDB" id="286404at2"/>
<dbReference type="InterPro" id="IPR020904">
    <property type="entry name" value="Sc_DH/Rdtase_CS"/>
</dbReference>
<dbReference type="Proteomes" id="UP000241229">
    <property type="component" value="Unassembled WGS sequence"/>
</dbReference>
<dbReference type="PROSITE" id="PS00061">
    <property type="entry name" value="ADH_SHORT"/>
    <property type="match status" value="1"/>
</dbReference>
<dbReference type="RefSeq" id="WP_106771819.1">
    <property type="nucleotide sequence ID" value="NZ_PXYK01000007.1"/>
</dbReference>
<accession>A0A2P7SH99</accession>
<evidence type="ECO:0000313" key="2">
    <source>
        <dbReference type="EMBL" id="PSJ61711.1"/>
    </source>
</evidence>
<gene>
    <name evidence="2" type="ORF">C7I84_08885</name>
</gene>
<evidence type="ECO:0000256" key="1">
    <source>
        <dbReference type="ARBA" id="ARBA00006484"/>
    </source>
</evidence>
<dbReference type="PRINTS" id="PR00081">
    <property type="entry name" value="GDHRDH"/>
</dbReference>